<keyword evidence="2" id="KW-1185">Reference proteome</keyword>
<reference evidence="2" key="1">
    <citation type="journal article" date="2019" name="Int. J. Syst. Evol. Microbiol.">
        <title>The Global Catalogue of Microorganisms (GCM) 10K type strain sequencing project: providing services to taxonomists for standard genome sequencing and annotation.</title>
        <authorList>
            <consortium name="The Broad Institute Genomics Platform"/>
            <consortium name="The Broad Institute Genome Sequencing Center for Infectious Disease"/>
            <person name="Wu L."/>
            <person name="Ma J."/>
        </authorList>
    </citation>
    <scope>NUCLEOTIDE SEQUENCE [LARGE SCALE GENOMIC DNA]</scope>
    <source>
        <strain evidence="2">CECT 9128</strain>
    </source>
</reference>
<proteinExistence type="predicted"/>
<organism evidence="1 2">
    <name type="scientific">Zunongwangia endophytica</name>
    <dbReference type="NCBI Taxonomy" id="1808945"/>
    <lineage>
        <taxon>Bacteria</taxon>
        <taxon>Pseudomonadati</taxon>
        <taxon>Bacteroidota</taxon>
        <taxon>Flavobacteriia</taxon>
        <taxon>Flavobacteriales</taxon>
        <taxon>Flavobacteriaceae</taxon>
        <taxon>Zunongwangia</taxon>
    </lineage>
</organism>
<evidence type="ECO:0000313" key="1">
    <source>
        <dbReference type="EMBL" id="MFC4027225.1"/>
    </source>
</evidence>
<evidence type="ECO:0008006" key="3">
    <source>
        <dbReference type="Google" id="ProtNLM"/>
    </source>
</evidence>
<protein>
    <recommendedName>
        <fullName evidence="3">Transposase zinc-binding domain-containing protein</fullName>
    </recommendedName>
</protein>
<dbReference type="RefSeq" id="WP_290234668.1">
    <property type="nucleotide sequence ID" value="NZ_JAUFPZ010000002.1"/>
</dbReference>
<comment type="caution">
    <text evidence="1">The sequence shown here is derived from an EMBL/GenBank/DDBJ whole genome shotgun (WGS) entry which is preliminary data.</text>
</comment>
<sequence>MKTAVKESIKCRCGAANKTYCKRCSKVRMVICLKNGHENLKLNGNNPVWYSFLKFNNYQDIYKIAEAMENRVKQHPIQQATQVLLFYINGQRSHHFKKVLL</sequence>
<gene>
    <name evidence="1" type="ORF">ACFOS1_07400</name>
</gene>
<evidence type="ECO:0000313" key="2">
    <source>
        <dbReference type="Proteomes" id="UP001595793"/>
    </source>
</evidence>
<accession>A0ABV8H5N8</accession>
<name>A0ABV8H5N8_9FLAO</name>
<dbReference type="Proteomes" id="UP001595793">
    <property type="component" value="Unassembled WGS sequence"/>
</dbReference>
<dbReference type="EMBL" id="JBHSAS010000006">
    <property type="protein sequence ID" value="MFC4027225.1"/>
    <property type="molecule type" value="Genomic_DNA"/>
</dbReference>